<evidence type="ECO:0000259" key="5">
    <source>
        <dbReference type="Pfam" id="PF04542"/>
    </source>
</evidence>
<dbReference type="PANTHER" id="PTHR43133">
    <property type="entry name" value="RNA POLYMERASE ECF-TYPE SIGMA FACTO"/>
    <property type="match status" value="1"/>
</dbReference>
<evidence type="ECO:0000313" key="7">
    <source>
        <dbReference type="EMBL" id="MBW8687244.1"/>
    </source>
</evidence>
<dbReference type="SUPFAM" id="SSF88659">
    <property type="entry name" value="Sigma3 and sigma4 domains of RNA polymerase sigma factors"/>
    <property type="match status" value="1"/>
</dbReference>
<dbReference type="Gene3D" id="1.10.10.10">
    <property type="entry name" value="Winged helix-like DNA-binding domain superfamily/Winged helix DNA-binding domain"/>
    <property type="match status" value="1"/>
</dbReference>
<protein>
    <submittedName>
        <fullName evidence="7">Sigma-70 family RNA polymerase sigma factor</fullName>
    </submittedName>
</protein>
<keyword evidence="8" id="KW-1185">Reference proteome</keyword>
<accession>A0ABS7GHS0</accession>
<evidence type="ECO:0000256" key="1">
    <source>
        <dbReference type="ARBA" id="ARBA00010641"/>
    </source>
</evidence>
<dbReference type="Proteomes" id="UP000812961">
    <property type="component" value="Unassembled WGS sequence"/>
</dbReference>
<keyword evidence="2" id="KW-0805">Transcription regulation</keyword>
<dbReference type="InterPro" id="IPR007627">
    <property type="entry name" value="RNA_pol_sigma70_r2"/>
</dbReference>
<evidence type="ECO:0000313" key="8">
    <source>
        <dbReference type="Proteomes" id="UP000812961"/>
    </source>
</evidence>
<dbReference type="InterPro" id="IPR013325">
    <property type="entry name" value="RNA_pol_sigma_r2"/>
</dbReference>
<dbReference type="InterPro" id="IPR013324">
    <property type="entry name" value="RNA_pol_sigma_r3/r4-like"/>
</dbReference>
<dbReference type="PANTHER" id="PTHR43133:SF46">
    <property type="entry name" value="RNA POLYMERASE SIGMA-70 FACTOR ECF SUBFAMILY"/>
    <property type="match status" value="1"/>
</dbReference>
<comment type="similarity">
    <text evidence="1">Belongs to the sigma-70 factor family. ECF subfamily.</text>
</comment>
<reference evidence="7 8" key="1">
    <citation type="submission" date="2021-08" db="EMBL/GenBank/DDBJ databases">
        <title>The genome sequence of Chitinophaga sp. B61.</title>
        <authorList>
            <person name="Zhang X."/>
        </authorList>
    </citation>
    <scope>NUCLEOTIDE SEQUENCE [LARGE SCALE GENOMIC DNA]</scope>
    <source>
        <strain evidence="7 8">B61</strain>
    </source>
</reference>
<dbReference type="RefSeq" id="WP_220252565.1">
    <property type="nucleotide sequence ID" value="NZ_JAICCF010000004.1"/>
</dbReference>
<dbReference type="NCBIfam" id="TIGR02937">
    <property type="entry name" value="sigma70-ECF"/>
    <property type="match status" value="1"/>
</dbReference>
<comment type="caution">
    <text evidence="7">The sequence shown here is derived from an EMBL/GenBank/DDBJ whole genome shotgun (WGS) entry which is preliminary data.</text>
</comment>
<evidence type="ECO:0000256" key="2">
    <source>
        <dbReference type="ARBA" id="ARBA00023015"/>
    </source>
</evidence>
<dbReference type="InterPro" id="IPR013249">
    <property type="entry name" value="RNA_pol_sigma70_r4_t2"/>
</dbReference>
<feature type="domain" description="RNA polymerase sigma factor 70 region 4 type 2" evidence="6">
    <location>
        <begin position="125"/>
        <end position="176"/>
    </location>
</feature>
<feature type="domain" description="RNA polymerase sigma-70 region 2" evidence="5">
    <location>
        <begin position="28"/>
        <end position="89"/>
    </location>
</feature>
<dbReference type="InterPro" id="IPR039425">
    <property type="entry name" value="RNA_pol_sigma-70-like"/>
</dbReference>
<keyword evidence="3" id="KW-0731">Sigma factor</keyword>
<sequence length="198" mass="23530">MNRYHDLSDTQLSGMLNNRDTAAYTEIYNRHWEIIYNYARRWKLDHDQAKDIVQDTFLRFYNKIGETDFSNAPLAAYLYKIARNLILQAEEKEEVRQRHSASLARYVNTVSRQADDNLLEKDMIRQIEEEIARLPKKTRLVFEKSRKEYLSHKAIADELNMNEPAVRKHISNALQAIKAKLGMRFFLTVMNIILWLHK</sequence>
<dbReference type="InterPro" id="IPR036388">
    <property type="entry name" value="WH-like_DNA-bd_sf"/>
</dbReference>
<dbReference type="SUPFAM" id="SSF88946">
    <property type="entry name" value="Sigma2 domain of RNA polymerase sigma factors"/>
    <property type="match status" value="1"/>
</dbReference>
<dbReference type="EMBL" id="JAICCF010000004">
    <property type="protein sequence ID" value="MBW8687244.1"/>
    <property type="molecule type" value="Genomic_DNA"/>
</dbReference>
<dbReference type="InterPro" id="IPR014284">
    <property type="entry name" value="RNA_pol_sigma-70_dom"/>
</dbReference>
<dbReference type="Pfam" id="PF04542">
    <property type="entry name" value="Sigma70_r2"/>
    <property type="match status" value="1"/>
</dbReference>
<evidence type="ECO:0000256" key="3">
    <source>
        <dbReference type="ARBA" id="ARBA00023082"/>
    </source>
</evidence>
<proteinExistence type="inferred from homology"/>
<evidence type="ECO:0000259" key="6">
    <source>
        <dbReference type="Pfam" id="PF08281"/>
    </source>
</evidence>
<dbReference type="Gene3D" id="1.10.1740.10">
    <property type="match status" value="1"/>
</dbReference>
<name>A0ABS7GHS0_9BACT</name>
<organism evidence="7 8">
    <name type="scientific">Chitinophaga rhizophila</name>
    <dbReference type="NCBI Taxonomy" id="2866212"/>
    <lineage>
        <taxon>Bacteria</taxon>
        <taxon>Pseudomonadati</taxon>
        <taxon>Bacteroidota</taxon>
        <taxon>Chitinophagia</taxon>
        <taxon>Chitinophagales</taxon>
        <taxon>Chitinophagaceae</taxon>
        <taxon>Chitinophaga</taxon>
    </lineage>
</organism>
<dbReference type="Pfam" id="PF08281">
    <property type="entry name" value="Sigma70_r4_2"/>
    <property type="match status" value="1"/>
</dbReference>
<gene>
    <name evidence="7" type="ORF">K1Y79_23100</name>
</gene>
<keyword evidence="4" id="KW-0804">Transcription</keyword>
<evidence type="ECO:0000256" key="4">
    <source>
        <dbReference type="ARBA" id="ARBA00023163"/>
    </source>
</evidence>